<evidence type="ECO:0000256" key="1">
    <source>
        <dbReference type="SAM" id="Phobius"/>
    </source>
</evidence>
<evidence type="ECO:0000313" key="2">
    <source>
        <dbReference type="EMBL" id="GAG06118.1"/>
    </source>
</evidence>
<keyword evidence="1" id="KW-0472">Membrane</keyword>
<gene>
    <name evidence="2" type="ORF">S01H1_36644</name>
</gene>
<protein>
    <submittedName>
        <fullName evidence="2">Uncharacterized protein</fullName>
    </submittedName>
</protein>
<feature type="transmembrane region" description="Helical" evidence="1">
    <location>
        <begin position="63"/>
        <end position="95"/>
    </location>
</feature>
<comment type="caution">
    <text evidence="2">The sequence shown here is derived from an EMBL/GenBank/DDBJ whole genome shotgun (WGS) entry which is preliminary data.</text>
</comment>
<proteinExistence type="predicted"/>
<name>X0V0R1_9ZZZZ</name>
<feature type="transmembrane region" description="Helical" evidence="1">
    <location>
        <begin position="107"/>
        <end position="129"/>
    </location>
</feature>
<keyword evidence="1" id="KW-1133">Transmembrane helix</keyword>
<reference evidence="2" key="1">
    <citation type="journal article" date="2014" name="Front. Microbiol.">
        <title>High frequency of phylogenetically diverse reductive dehalogenase-homologous genes in deep subseafloor sedimentary metagenomes.</title>
        <authorList>
            <person name="Kawai M."/>
            <person name="Futagami T."/>
            <person name="Toyoda A."/>
            <person name="Takaki Y."/>
            <person name="Nishi S."/>
            <person name="Hori S."/>
            <person name="Arai W."/>
            <person name="Tsubouchi T."/>
            <person name="Morono Y."/>
            <person name="Uchiyama I."/>
            <person name="Ito T."/>
            <person name="Fujiyama A."/>
            <person name="Inagaki F."/>
            <person name="Takami H."/>
        </authorList>
    </citation>
    <scope>NUCLEOTIDE SEQUENCE</scope>
    <source>
        <strain evidence="2">Expedition CK06-06</strain>
    </source>
</reference>
<feature type="transmembrane region" description="Helical" evidence="1">
    <location>
        <begin position="239"/>
        <end position="257"/>
    </location>
</feature>
<feature type="transmembrane region" description="Helical" evidence="1">
    <location>
        <begin position="207"/>
        <end position="227"/>
    </location>
</feature>
<accession>X0V0R1</accession>
<keyword evidence="1" id="KW-0812">Transmembrane</keyword>
<dbReference type="AlphaFoldDB" id="X0V0R1"/>
<sequence length="258" mass="27370">MRVRCAIPGFLMVVLTASAWPLLTTVFAAPAVLAGLCLLAIGLLLVVLAVPGRFAGTAFEPRYLIVVPLLAAGAWLIPWPLSVGAMVLGAALLLGGPFRLRPRLKNVLAALALSGVVLTFEALALGPTLGAMSRWHRFPHLSDGVAKLLSLVSAERAATTVRETAPHLSHLLAWILNFLGVETAAGADSVTLVTIRESYHFPVSPELLGFPVAMLVLVGGLIVALCLGEPGKRRRTAVILMLCWILYLPIRAAFLLLV</sequence>
<dbReference type="EMBL" id="BARS01022969">
    <property type="protein sequence ID" value="GAG06118.1"/>
    <property type="molecule type" value="Genomic_DNA"/>
</dbReference>
<feature type="transmembrane region" description="Helical" evidence="1">
    <location>
        <begin position="29"/>
        <end position="51"/>
    </location>
</feature>
<feature type="non-terminal residue" evidence="2">
    <location>
        <position position="258"/>
    </location>
</feature>
<organism evidence="2">
    <name type="scientific">marine sediment metagenome</name>
    <dbReference type="NCBI Taxonomy" id="412755"/>
    <lineage>
        <taxon>unclassified sequences</taxon>
        <taxon>metagenomes</taxon>
        <taxon>ecological metagenomes</taxon>
    </lineage>
</organism>